<comment type="caution">
    <text evidence="1">The sequence shown here is derived from an EMBL/GenBank/DDBJ whole genome shotgun (WGS) entry which is preliminary data.</text>
</comment>
<dbReference type="Gene3D" id="3.90.320.10">
    <property type="match status" value="1"/>
</dbReference>
<name>A0ABQ9IK32_9NEOP</name>
<organism evidence="1 2">
    <name type="scientific">Dryococelus australis</name>
    <dbReference type="NCBI Taxonomy" id="614101"/>
    <lineage>
        <taxon>Eukaryota</taxon>
        <taxon>Metazoa</taxon>
        <taxon>Ecdysozoa</taxon>
        <taxon>Arthropoda</taxon>
        <taxon>Hexapoda</taxon>
        <taxon>Insecta</taxon>
        <taxon>Pterygota</taxon>
        <taxon>Neoptera</taxon>
        <taxon>Polyneoptera</taxon>
        <taxon>Phasmatodea</taxon>
        <taxon>Verophasmatodea</taxon>
        <taxon>Anareolatae</taxon>
        <taxon>Phasmatidae</taxon>
        <taxon>Eurycanthinae</taxon>
        <taxon>Dryococelus</taxon>
    </lineage>
</organism>
<dbReference type="EMBL" id="JARBHB010000001">
    <property type="protein sequence ID" value="KAJ8896676.1"/>
    <property type="molecule type" value="Genomic_DNA"/>
</dbReference>
<dbReference type="InterPro" id="IPR051703">
    <property type="entry name" value="NF-kappa-B_Signaling_Reg"/>
</dbReference>
<accession>A0ABQ9IK32</accession>
<dbReference type="SUPFAM" id="SSF52980">
    <property type="entry name" value="Restriction endonuclease-like"/>
    <property type="match status" value="1"/>
</dbReference>
<proteinExistence type="predicted"/>
<sequence length="1380" mass="153361">MAMSTITVIPGARALRRGWIVTYTGAETLPENGAADIWQDLNQEDKKEVEEITREPSACHEWKEHRSKRLTAYFFETVRKRKATTSCANEYAIENNISIFQWCRLVIEDGHPFLGASPDGLIGDDAVLEVNCSTTANLVTPLETLGDKILNSLTCEMVYRNQEQMIPTKRENPKEIPPANGNVLHVSCVPKSGVTPQGIEHGALRWDTSNMTTTPSSSYLAIREDGDDLGAGVLWPNVPSVIRASNANAQPDARIFPSHGRAASPSPSKPTTVVLRYTLESPGSARVALRPEKGHSELASSSNAFVHVAAGALNVSLLRVREGERERERYVAAVVSSDPCLNRHSVPSVHLVCSCACADTMLHTIAPSVDTLSREHAFAQRVESTALRSLTFLLCGIETTTLPFLSDSADAERRETRYILVCISAFTANSESGNVTSHPGYAKPGEQWIDLCAVYLAGQWIECRWPLVARTLSQFTRRIPTPLTTLDVRHVWLDDRSSVDGGKWQELVAATTLSPHLMSMCSSIHHRCAYGQICVQHDLVTVHPQYTYSLTTLDISVLFPPTRVCRGEICVQYVWLDSLKWKDLYAEYLAGYRPSVDGDKLSSPGEYCSFKTLGISVLYYYHMCEVERCVCSTCSWTEDLLSMARAVERFVCCVAGWMLDRVSMTTVGEELVTAHPENTYSLTTLGISEFFSLSQGCSDHPENTYSLTTLVSVFPPSQVCSGETCVQYVWLDSGPIAGGDKWLGRSAGNLYQLNWRIPTLLPHLTSVCFGSSITGVQWRDLCAACVAGQWTDCRWRLVASTLSLLTRRIPTLSPYLTSVNFSLRHRGAVERFVCSMCVWTVDRLRMASSGKEFVTAHTENTYSLTTLDICVLFPPSQWTDSRWRLEARTLSQLTQGKPTLSTTNDVSMLFPPSHVCSGKICVQHVWLDSALILDDGHYWLGPSHPENAYSLTTLDISVFSPSQGYSGEICVQHVWLDSGLIVDGDLWQWRDLCAAHVAGQWTECRWRLVARTLSQLTRRIPTLSPHLTSVCSSLRHSASPGDTYYHTTLDVRVLTSHHRLAVERFVCSMYGWMPDRVPMAATHLDNTYSLTTLEINVLYLLSQVCSGEICVQYVWLNVGNECRWRIVARNLSQLIQRIPTLSPIFTAVFCPLHRIRVQWRDLSGPCAAGQCNECQWQLVARTFAQLNRRIPTLTTLNVIVLFSPSQGCSGEICVQHVWPESGPNVDGHYMWVWFPDRVTKATRGWELVTAHPENAYSLTTLAFSVLSSLSQACSGRVFLQHVWLGNGPTHLENAYPLTAFDVSVFSFLSLVCSGEISVQHVWLDSGPSVDAHPENAYSLTTLDISGLSTPSQVCSGDICVQRVCLDTGTCVDGDMLLVFF</sequence>
<dbReference type="InterPro" id="IPR011604">
    <property type="entry name" value="PDDEXK-like_dom_sf"/>
</dbReference>
<dbReference type="InterPro" id="IPR011335">
    <property type="entry name" value="Restrct_endonuc-II-like"/>
</dbReference>
<evidence type="ECO:0000313" key="1">
    <source>
        <dbReference type="EMBL" id="KAJ8896676.1"/>
    </source>
</evidence>
<dbReference type="PANTHER" id="PTHR46609">
    <property type="entry name" value="EXONUCLEASE, PHAGE-TYPE/RECB, C-TERMINAL DOMAIN-CONTAINING PROTEIN"/>
    <property type="match status" value="1"/>
</dbReference>
<dbReference type="Proteomes" id="UP001159363">
    <property type="component" value="Chromosome 1"/>
</dbReference>
<dbReference type="PANTHER" id="PTHR46609:SF8">
    <property type="entry name" value="YQAJ VIRAL RECOMBINASE DOMAIN-CONTAINING PROTEIN"/>
    <property type="match status" value="1"/>
</dbReference>
<evidence type="ECO:0000313" key="2">
    <source>
        <dbReference type="Proteomes" id="UP001159363"/>
    </source>
</evidence>
<reference evidence="1 2" key="1">
    <citation type="submission" date="2023-02" db="EMBL/GenBank/DDBJ databases">
        <title>LHISI_Scaffold_Assembly.</title>
        <authorList>
            <person name="Stuart O.P."/>
            <person name="Cleave R."/>
            <person name="Magrath M.J.L."/>
            <person name="Mikheyev A.S."/>
        </authorList>
    </citation>
    <scope>NUCLEOTIDE SEQUENCE [LARGE SCALE GENOMIC DNA]</scope>
    <source>
        <strain evidence="1">Daus_M_001</strain>
        <tissue evidence="1">Leg muscle</tissue>
    </source>
</reference>
<gene>
    <name evidence="1" type="ORF">PR048_002021</name>
</gene>
<keyword evidence="2" id="KW-1185">Reference proteome</keyword>
<protein>
    <submittedName>
        <fullName evidence="1">Uncharacterized protein</fullName>
    </submittedName>
</protein>